<accession>A0A6A5UMX5</accession>
<reference evidence="2" key="1">
    <citation type="journal article" date="2020" name="Stud. Mycol.">
        <title>101 Dothideomycetes genomes: a test case for predicting lifestyles and emergence of pathogens.</title>
        <authorList>
            <person name="Haridas S."/>
            <person name="Albert R."/>
            <person name="Binder M."/>
            <person name="Bloem J."/>
            <person name="Labutti K."/>
            <person name="Salamov A."/>
            <person name="Andreopoulos B."/>
            <person name="Baker S."/>
            <person name="Barry K."/>
            <person name="Bills G."/>
            <person name="Bluhm B."/>
            <person name="Cannon C."/>
            <person name="Castanera R."/>
            <person name="Culley D."/>
            <person name="Daum C."/>
            <person name="Ezra D."/>
            <person name="Gonzalez J."/>
            <person name="Henrissat B."/>
            <person name="Kuo A."/>
            <person name="Liang C."/>
            <person name="Lipzen A."/>
            <person name="Lutzoni F."/>
            <person name="Magnuson J."/>
            <person name="Mondo S."/>
            <person name="Nolan M."/>
            <person name="Ohm R."/>
            <person name="Pangilinan J."/>
            <person name="Park H.-J."/>
            <person name="Ramirez L."/>
            <person name="Alfaro M."/>
            <person name="Sun H."/>
            <person name="Tritt A."/>
            <person name="Yoshinaga Y."/>
            <person name="Zwiers L.-H."/>
            <person name="Turgeon B."/>
            <person name="Goodwin S."/>
            <person name="Spatafora J."/>
            <person name="Crous P."/>
            <person name="Grigoriev I."/>
        </authorList>
    </citation>
    <scope>NUCLEOTIDE SEQUENCE</scope>
    <source>
        <strain evidence="2">CBS 675.92</strain>
    </source>
</reference>
<evidence type="ECO:0000313" key="2">
    <source>
        <dbReference type="EMBL" id="KAF1962427.1"/>
    </source>
</evidence>
<feature type="compositionally biased region" description="Basic and acidic residues" evidence="1">
    <location>
        <begin position="501"/>
        <end position="521"/>
    </location>
</feature>
<protein>
    <submittedName>
        <fullName evidence="2">Uncharacterized protein</fullName>
    </submittedName>
</protein>
<evidence type="ECO:0000313" key="3">
    <source>
        <dbReference type="Proteomes" id="UP000800035"/>
    </source>
</evidence>
<feature type="compositionally biased region" description="Basic and acidic residues" evidence="1">
    <location>
        <begin position="279"/>
        <end position="299"/>
    </location>
</feature>
<proteinExistence type="predicted"/>
<feature type="compositionally biased region" description="Basic residues" evidence="1">
    <location>
        <begin position="435"/>
        <end position="449"/>
    </location>
</feature>
<sequence length="643" mass="73036">MPSHRQRTQVSDLIDDIDTYMASVQTRRDDEASSAGSAGTMFVDFDEHGEMKVSYRNRYEEEEDEEEVEPPPRSYYQRYHQHRRQQVQQQEVYPPASQSTAQYFMPPPPSLSPSHSSITAEGGNMRMRNRGDGDMMVAGIDPETGFEYDYDGRVMHIHRGRGRESVAVQNPYTGYSLHEYTPYFPGALHNTHTQTAHPTPAQTHTRPPSPSPSSVFSEYITLDAQTYNDGHDLAITEATTHPQEENKRKKVAKFVKTVVGKLEGLGWMKKLMDARCRSRAESREGLLPRDSQDGSRSDSRSSCFGKAVKKTPVVAERARQPEMAGQESVLTHRASHPLLHVSGRESTLTQRSSPPPLPRRHDRLTTDHSASTSVGATRPRTLASHTPPLHRETRSINRKSNSNSGAPKRPASKVADLPAMHDDECIPRPLSTRSSSRRTSSRSRPRRFSPRVAPPAVPPKDSPRELRGMAKYHNPRTRTHTSTHSRTYEPEPEPESLGSRRVREEKERERERARERKKEKYILPPKPVSLSASPALTPRRAPDTKRRHERRHESEPERLIRRQLGRERLVLSPSPASSTSLFRTPESSRRHEPEPERSDSRRGGREGFGLTLPQPPRLHYSTLPRTHSRRKPVAKPRDRGFGV</sequence>
<dbReference type="Proteomes" id="UP000800035">
    <property type="component" value="Unassembled WGS sequence"/>
</dbReference>
<organism evidence="2 3">
    <name type="scientific">Byssothecium circinans</name>
    <dbReference type="NCBI Taxonomy" id="147558"/>
    <lineage>
        <taxon>Eukaryota</taxon>
        <taxon>Fungi</taxon>
        <taxon>Dikarya</taxon>
        <taxon>Ascomycota</taxon>
        <taxon>Pezizomycotina</taxon>
        <taxon>Dothideomycetes</taxon>
        <taxon>Pleosporomycetidae</taxon>
        <taxon>Pleosporales</taxon>
        <taxon>Massarineae</taxon>
        <taxon>Massarinaceae</taxon>
        <taxon>Byssothecium</taxon>
    </lineage>
</organism>
<feature type="region of interest" description="Disordered" evidence="1">
    <location>
        <begin position="279"/>
        <end position="643"/>
    </location>
</feature>
<feature type="compositionally biased region" description="Acidic residues" evidence="1">
    <location>
        <begin position="60"/>
        <end position="69"/>
    </location>
</feature>
<feature type="compositionally biased region" description="Basic and acidic residues" evidence="1">
    <location>
        <begin position="586"/>
        <end position="605"/>
    </location>
</feature>
<dbReference type="AlphaFoldDB" id="A0A6A5UMX5"/>
<evidence type="ECO:0000256" key="1">
    <source>
        <dbReference type="SAM" id="MobiDB-lite"/>
    </source>
</evidence>
<feature type="compositionally biased region" description="Polar residues" evidence="1">
    <location>
        <begin position="190"/>
        <end position="206"/>
    </location>
</feature>
<feature type="compositionally biased region" description="Basic and acidic residues" evidence="1">
    <location>
        <begin position="540"/>
        <end position="569"/>
    </location>
</feature>
<dbReference type="EMBL" id="ML976979">
    <property type="protein sequence ID" value="KAF1962427.1"/>
    <property type="molecule type" value="Genomic_DNA"/>
</dbReference>
<dbReference type="OrthoDB" id="3799947at2759"/>
<feature type="region of interest" description="Disordered" evidence="1">
    <location>
        <begin position="54"/>
        <end position="74"/>
    </location>
</feature>
<keyword evidence="3" id="KW-1185">Reference proteome</keyword>
<feature type="region of interest" description="Disordered" evidence="1">
    <location>
        <begin position="186"/>
        <end position="215"/>
    </location>
</feature>
<name>A0A6A5UMX5_9PLEO</name>
<gene>
    <name evidence="2" type="ORF">CC80DRAFT_588967</name>
</gene>
<feature type="compositionally biased region" description="Basic residues" evidence="1">
    <location>
        <begin position="473"/>
        <end position="483"/>
    </location>
</feature>